<gene>
    <name evidence="6" type="ORF">ILUMI_22156</name>
</gene>
<accession>A0A8K0G369</accession>
<dbReference type="PANTHER" id="PTHR11461">
    <property type="entry name" value="SERINE PROTEASE INHIBITOR, SERPIN"/>
    <property type="match status" value="1"/>
</dbReference>
<dbReference type="PANTHER" id="PTHR11461:SF211">
    <property type="entry name" value="GH10112P-RELATED"/>
    <property type="match status" value="1"/>
</dbReference>
<keyword evidence="7" id="KW-1185">Reference proteome</keyword>
<dbReference type="SMART" id="SM00093">
    <property type="entry name" value="SERPIN"/>
    <property type="match status" value="1"/>
</dbReference>
<feature type="domain" description="Serpin" evidence="5">
    <location>
        <begin position="1"/>
        <end position="309"/>
    </location>
</feature>
<protein>
    <recommendedName>
        <fullName evidence="5">Serpin domain-containing protein</fullName>
    </recommendedName>
</protein>
<dbReference type="GO" id="GO:0004867">
    <property type="term" value="F:serine-type endopeptidase inhibitor activity"/>
    <property type="evidence" value="ECO:0007669"/>
    <property type="project" value="UniProtKB-KW"/>
</dbReference>
<sequence>MAQVHLNNFVVCPFSIHTLLGFLYYCGKNETAEQISDALYLPNQRKKIPEVFRNRIAYAVLKEPTPHIFTIVNMLCLRPDFEIKDIYKRVATGCFGIEIYNVNFHRKGRTALEISKWVKKKTRKRIKDVINETDIPQHTYAILISGVSFQGRWRLQFPKRNTKEKRFFFKNPKQTFSTKMMEVTDYFNYSENERLRAQFLEIPYEENDITMTIVLPTISFQMGIFDAFTTKADFSKVTKDGRKLRINSVIQKTELRIGETGQIVPSSTQVFSVYKEVFKNYKSFIADHQFLYFIKSSAGILFIGKYCLPPPS</sequence>
<dbReference type="Gene3D" id="2.30.39.10">
    <property type="entry name" value="Alpha-1-antitrypsin, domain 1"/>
    <property type="match status" value="1"/>
</dbReference>
<keyword evidence="2" id="KW-0646">Protease inhibitor</keyword>
<dbReference type="InterPro" id="IPR042185">
    <property type="entry name" value="Serpin_sf_2"/>
</dbReference>
<dbReference type="InterPro" id="IPR042178">
    <property type="entry name" value="Serpin_sf_1"/>
</dbReference>
<evidence type="ECO:0000256" key="3">
    <source>
        <dbReference type="ARBA" id="ARBA00022900"/>
    </source>
</evidence>
<evidence type="ECO:0000256" key="4">
    <source>
        <dbReference type="RuleBase" id="RU000411"/>
    </source>
</evidence>
<dbReference type="InterPro" id="IPR000215">
    <property type="entry name" value="Serpin_fam"/>
</dbReference>
<dbReference type="Proteomes" id="UP000801492">
    <property type="component" value="Unassembled WGS sequence"/>
</dbReference>
<dbReference type="AlphaFoldDB" id="A0A8K0G369"/>
<dbReference type="OrthoDB" id="671595at2759"/>
<comment type="similarity">
    <text evidence="1 4">Belongs to the serpin family.</text>
</comment>
<dbReference type="InterPro" id="IPR023796">
    <property type="entry name" value="Serpin_dom"/>
</dbReference>
<evidence type="ECO:0000256" key="2">
    <source>
        <dbReference type="ARBA" id="ARBA00022690"/>
    </source>
</evidence>
<dbReference type="CDD" id="cd00172">
    <property type="entry name" value="serpin"/>
    <property type="match status" value="1"/>
</dbReference>
<dbReference type="GO" id="GO:0005615">
    <property type="term" value="C:extracellular space"/>
    <property type="evidence" value="ECO:0007669"/>
    <property type="project" value="InterPro"/>
</dbReference>
<comment type="caution">
    <text evidence="6">The sequence shown here is derived from an EMBL/GenBank/DDBJ whole genome shotgun (WGS) entry which is preliminary data.</text>
</comment>
<keyword evidence="3" id="KW-0722">Serine protease inhibitor</keyword>
<dbReference type="EMBL" id="VTPC01090244">
    <property type="protein sequence ID" value="KAF2884038.1"/>
    <property type="molecule type" value="Genomic_DNA"/>
</dbReference>
<reference evidence="6" key="1">
    <citation type="submission" date="2019-08" db="EMBL/GenBank/DDBJ databases">
        <title>The genome of the North American firefly Photinus pyralis.</title>
        <authorList>
            <consortium name="Photinus pyralis genome working group"/>
            <person name="Fallon T.R."/>
            <person name="Sander Lower S.E."/>
            <person name="Weng J.-K."/>
        </authorList>
    </citation>
    <scope>NUCLEOTIDE SEQUENCE</scope>
    <source>
        <strain evidence="6">TRF0915ILg1</strain>
        <tissue evidence="6">Whole body</tissue>
    </source>
</reference>
<evidence type="ECO:0000256" key="1">
    <source>
        <dbReference type="ARBA" id="ARBA00009500"/>
    </source>
</evidence>
<organism evidence="6 7">
    <name type="scientific">Ignelater luminosus</name>
    <name type="common">Cucubano</name>
    <name type="synonym">Pyrophorus luminosus</name>
    <dbReference type="NCBI Taxonomy" id="2038154"/>
    <lineage>
        <taxon>Eukaryota</taxon>
        <taxon>Metazoa</taxon>
        <taxon>Ecdysozoa</taxon>
        <taxon>Arthropoda</taxon>
        <taxon>Hexapoda</taxon>
        <taxon>Insecta</taxon>
        <taxon>Pterygota</taxon>
        <taxon>Neoptera</taxon>
        <taxon>Endopterygota</taxon>
        <taxon>Coleoptera</taxon>
        <taxon>Polyphaga</taxon>
        <taxon>Elateriformia</taxon>
        <taxon>Elateroidea</taxon>
        <taxon>Elateridae</taxon>
        <taxon>Agrypninae</taxon>
        <taxon>Pyrophorini</taxon>
        <taxon>Ignelater</taxon>
    </lineage>
</organism>
<evidence type="ECO:0000313" key="7">
    <source>
        <dbReference type="Proteomes" id="UP000801492"/>
    </source>
</evidence>
<name>A0A8K0G369_IGNLU</name>
<dbReference type="InterPro" id="IPR036186">
    <property type="entry name" value="Serpin_sf"/>
</dbReference>
<dbReference type="Gene3D" id="3.30.497.10">
    <property type="entry name" value="Antithrombin, subunit I, domain 2"/>
    <property type="match status" value="1"/>
</dbReference>
<proteinExistence type="inferred from homology"/>
<evidence type="ECO:0000259" key="5">
    <source>
        <dbReference type="SMART" id="SM00093"/>
    </source>
</evidence>
<dbReference type="SUPFAM" id="SSF56574">
    <property type="entry name" value="Serpins"/>
    <property type="match status" value="1"/>
</dbReference>
<evidence type="ECO:0000313" key="6">
    <source>
        <dbReference type="EMBL" id="KAF2884038.1"/>
    </source>
</evidence>
<dbReference type="Pfam" id="PF00079">
    <property type="entry name" value="Serpin"/>
    <property type="match status" value="2"/>
</dbReference>